<evidence type="ECO:0000259" key="6">
    <source>
        <dbReference type="PROSITE" id="PS50066"/>
    </source>
</evidence>
<dbReference type="GO" id="GO:0005634">
    <property type="term" value="C:nucleus"/>
    <property type="evidence" value="ECO:0007669"/>
    <property type="project" value="UniProtKB-SubCell"/>
</dbReference>
<dbReference type="GO" id="GO:0000981">
    <property type="term" value="F:DNA-binding transcription factor activity, RNA polymerase II-specific"/>
    <property type="evidence" value="ECO:0007669"/>
    <property type="project" value="InterPro"/>
</dbReference>
<sequence>MGAKRVKIELIKNERSRLLTYKKRKASLLKKINEFCILCDVKACLIIFSGNNGAKGGEELETWAPESCTVEDLIQQYRSSDKPMKNFTVTDYFREKKKRLDVELSKVRKQIYKLKFPSWDERLDNFSVDQLGVVLGQLDSKLKLADERITALTAAERATAGLVPPVPFNFPNPVTQDGGSVTEREIDKGHASKSLICSDFNSPPLPSLSQWQSSAVANGYSDNLYSTNSSFYIPDRFNYFAPGVGEFPPYNNPQLMPELSPDKGMNFGMMQRCQQRNNVSVMKQPSPMPMWQEPVMNSSNHQVMLMPVNGGSQWVFDSAGMLGGNSDGGGGMDMGYISSSGFQQMQHQFSSPAMAAQAGYSSHPMMFLNQLDENNIGGFEFDRGHHNL</sequence>
<dbReference type="Pfam" id="PF00319">
    <property type="entry name" value="SRF-TF"/>
    <property type="match status" value="1"/>
</dbReference>
<evidence type="ECO:0000256" key="5">
    <source>
        <dbReference type="ARBA" id="ARBA00023242"/>
    </source>
</evidence>
<dbReference type="PROSITE" id="PS50066">
    <property type="entry name" value="MADS_BOX_2"/>
    <property type="match status" value="1"/>
</dbReference>
<evidence type="ECO:0000256" key="1">
    <source>
        <dbReference type="ARBA" id="ARBA00004123"/>
    </source>
</evidence>
<comment type="subcellular location">
    <subcellularLocation>
        <location evidence="1">Nucleus</location>
    </subcellularLocation>
</comment>
<dbReference type="PRINTS" id="PR00404">
    <property type="entry name" value="MADSDOMAIN"/>
</dbReference>
<dbReference type="InterPro" id="IPR002100">
    <property type="entry name" value="TF_MADSbox"/>
</dbReference>
<dbReference type="SUPFAM" id="SSF55455">
    <property type="entry name" value="SRF-like"/>
    <property type="match status" value="1"/>
</dbReference>
<organism evidence="7 8">
    <name type="scientific">Linum tenue</name>
    <dbReference type="NCBI Taxonomy" id="586396"/>
    <lineage>
        <taxon>Eukaryota</taxon>
        <taxon>Viridiplantae</taxon>
        <taxon>Streptophyta</taxon>
        <taxon>Embryophyta</taxon>
        <taxon>Tracheophyta</taxon>
        <taxon>Spermatophyta</taxon>
        <taxon>Magnoliopsida</taxon>
        <taxon>eudicotyledons</taxon>
        <taxon>Gunneridae</taxon>
        <taxon>Pentapetalae</taxon>
        <taxon>rosids</taxon>
        <taxon>fabids</taxon>
        <taxon>Malpighiales</taxon>
        <taxon>Linaceae</taxon>
        <taxon>Linum</taxon>
    </lineage>
</organism>
<dbReference type="EMBL" id="CAMGYJ010000008">
    <property type="protein sequence ID" value="CAI0457650.1"/>
    <property type="molecule type" value="Genomic_DNA"/>
</dbReference>
<dbReference type="PANTHER" id="PTHR11945:SF176">
    <property type="entry name" value="MADS-BOX TRANSCRIPTION FACTOR FAMILY PROTEIN"/>
    <property type="match status" value="1"/>
</dbReference>
<feature type="domain" description="MADS-box" evidence="6">
    <location>
        <begin position="1"/>
        <end position="52"/>
    </location>
</feature>
<dbReference type="InterPro" id="IPR036879">
    <property type="entry name" value="TF_MADSbox_sf"/>
</dbReference>
<gene>
    <name evidence="7" type="ORF">LITE_LOCUS33205</name>
</gene>
<name>A0AAV0NGH8_9ROSI</name>
<dbReference type="PANTHER" id="PTHR11945">
    <property type="entry name" value="MADS BOX PROTEIN"/>
    <property type="match status" value="1"/>
</dbReference>
<dbReference type="Proteomes" id="UP001154282">
    <property type="component" value="Unassembled WGS sequence"/>
</dbReference>
<keyword evidence="4" id="KW-0804">Transcription</keyword>
<evidence type="ECO:0000313" key="7">
    <source>
        <dbReference type="EMBL" id="CAI0457650.1"/>
    </source>
</evidence>
<accession>A0AAV0NGH8</accession>
<dbReference type="SMART" id="SM00432">
    <property type="entry name" value="MADS"/>
    <property type="match status" value="1"/>
</dbReference>
<dbReference type="GO" id="GO:0000978">
    <property type="term" value="F:RNA polymerase II cis-regulatory region sequence-specific DNA binding"/>
    <property type="evidence" value="ECO:0007669"/>
    <property type="project" value="TreeGrafter"/>
</dbReference>
<protein>
    <recommendedName>
        <fullName evidence="6">MADS-box domain-containing protein</fullName>
    </recommendedName>
</protein>
<dbReference type="InterPro" id="IPR033897">
    <property type="entry name" value="SRF-like_MADS-box"/>
</dbReference>
<dbReference type="AlphaFoldDB" id="A0AAV0NGH8"/>
<keyword evidence="5" id="KW-0539">Nucleus</keyword>
<dbReference type="GO" id="GO:0045944">
    <property type="term" value="P:positive regulation of transcription by RNA polymerase II"/>
    <property type="evidence" value="ECO:0007669"/>
    <property type="project" value="InterPro"/>
</dbReference>
<evidence type="ECO:0000256" key="2">
    <source>
        <dbReference type="ARBA" id="ARBA00023015"/>
    </source>
</evidence>
<dbReference type="Gene3D" id="3.40.1810.10">
    <property type="entry name" value="Transcription factor, MADS-box"/>
    <property type="match status" value="1"/>
</dbReference>
<keyword evidence="2" id="KW-0805">Transcription regulation</keyword>
<dbReference type="CDD" id="cd00266">
    <property type="entry name" value="MADS_SRF_like"/>
    <property type="match status" value="1"/>
</dbReference>
<reference evidence="7" key="1">
    <citation type="submission" date="2022-08" db="EMBL/GenBank/DDBJ databases">
        <authorList>
            <person name="Gutierrez-Valencia J."/>
        </authorList>
    </citation>
    <scope>NUCLEOTIDE SEQUENCE</scope>
</reference>
<evidence type="ECO:0000256" key="4">
    <source>
        <dbReference type="ARBA" id="ARBA00023163"/>
    </source>
</evidence>
<proteinExistence type="predicted"/>
<keyword evidence="8" id="KW-1185">Reference proteome</keyword>
<evidence type="ECO:0000256" key="3">
    <source>
        <dbReference type="ARBA" id="ARBA00023125"/>
    </source>
</evidence>
<dbReference type="GO" id="GO:0046983">
    <property type="term" value="F:protein dimerization activity"/>
    <property type="evidence" value="ECO:0007669"/>
    <property type="project" value="InterPro"/>
</dbReference>
<keyword evidence="3" id="KW-0238">DNA-binding</keyword>
<evidence type="ECO:0000313" key="8">
    <source>
        <dbReference type="Proteomes" id="UP001154282"/>
    </source>
</evidence>
<comment type="caution">
    <text evidence="7">The sequence shown here is derived from an EMBL/GenBank/DDBJ whole genome shotgun (WGS) entry which is preliminary data.</text>
</comment>